<organism evidence="2 3">
    <name type="scientific">Bifidobacterium moraviense</name>
    <dbReference type="NCBI Taxonomy" id="2675323"/>
    <lineage>
        <taxon>Bacteria</taxon>
        <taxon>Bacillati</taxon>
        <taxon>Actinomycetota</taxon>
        <taxon>Actinomycetes</taxon>
        <taxon>Bifidobacteriales</taxon>
        <taxon>Bifidobacteriaceae</taxon>
        <taxon>Bifidobacterium</taxon>
    </lineage>
</organism>
<evidence type="ECO:0000313" key="2">
    <source>
        <dbReference type="EMBL" id="NMN01152.1"/>
    </source>
</evidence>
<dbReference type="Proteomes" id="UP000588277">
    <property type="component" value="Unassembled WGS sequence"/>
</dbReference>
<proteinExistence type="predicted"/>
<name>A0A7Y0F348_9BIFI</name>
<accession>A0A7Y0F348</accession>
<evidence type="ECO:0000313" key="3">
    <source>
        <dbReference type="Proteomes" id="UP000588277"/>
    </source>
</evidence>
<gene>
    <name evidence="2" type="ORF">G1C96_1737</name>
</gene>
<sequence length="257" mass="28911">MDGRGNAKVRRGMRYARWRVALGAVLCALALCAGCGGATNGAATPSDIPSDALMQGVRSTYGQYEHTVTLIPAYRQQIEDLLQRNVYRGGSEPVEAVIADGVITADEMDELERGVVACYAKYDLQTNVDYYFNEYGFGMHHWDLSHHDFLRDPGRINQLELECEFDSGYSVVSQYYWQAYTNPDNIDIKPYQYQCLKEHDLLAMDLLMYEDYLRAYNGQRSGPLVKGMLSTTPLINAQVLRCDSDPLHNIANSPLGR</sequence>
<feature type="chain" id="PRO_5039016190" description="Lipoprotein" evidence="1">
    <location>
        <begin position="34"/>
        <end position="257"/>
    </location>
</feature>
<reference evidence="2 3" key="1">
    <citation type="submission" date="2020-02" db="EMBL/GenBank/DDBJ databases">
        <title>Characterization of phylogenetic diversity of novel bifidobacterial species isolated in Czech ZOOs.</title>
        <authorList>
            <person name="Lugli G.A."/>
            <person name="Vera N.B."/>
            <person name="Ventura M."/>
        </authorList>
    </citation>
    <scope>NUCLEOTIDE SEQUENCE [LARGE SCALE GENOMIC DNA]</scope>
    <source>
        <strain evidence="2 3">DSM 109958</strain>
    </source>
</reference>
<dbReference type="AlphaFoldDB" id="A0A7Y0F348"/>
<comment type="caution">
    <text evidence="2">The sequence shown here is derived from an EMBL/GenBank/DDBJ whole genome shotgun (WGS) entry which is preliminary data.</text>
</comment>
<keyword evidence="3" id="KW-1185">Reference proteome</keyword>
<dbReference type="EMBL" id="JAAIIH010000017">
    <property type="protein sequence ID" value="NMN01152.1"/>
    <property type="molecule type" value="Genomic_DNA"/>
</dbReference>
<evidence type="ECO:0008006" key="4">
    <source>
        <dbReference type="Google" id="ProtNLM"/>
    </source>
</evidence>
<feature type="signal peptide" evidence="1">
    <location>
        <begin position="1"/>
        <end position="33"/>
    </location>
</feature>
<evidence type="ECO:0000256" key="1">
    <source>
        <dbReference type="SAM" id="SignalP"/>
    </source>
</evidence>
<protein>
    <recommendedName>
        <fullName evidence="4">Lipoprotein</fullName>
    </recommendedName>
</protein>
<keyword evidence="1" id="KW-0732">Signal</keyword>